<dbReference type="Proteomes" id="UP000504636">
    <property type="component" value="Unplaced"/>
</dbReference>
<organism evidence="1">
    <name type="scientific">Mytilinidion resinicola</name>
    <dbReference type="NCBI Taxonomy" id="574789"/>
    <lineage>
        <taxon>Eukaryota</taxon>
        <taxon>Fungi</taxon>
        <taxon>Dikarya</taxon>
        <taxon>Ascomycota</taxon>
        <taxon>Pezizomycotina</taxon>
        <taxon>Dothideomycetes</taxon>
        <taxon>Pleosporomycetidae</taxon>
        <taxon>Mytilinidiales</taxon>
        <taxon>Mytilinidiaceae</taxon>
        <taxon>Mytilinidion</taxon>
    </lineage>
</organism>
<reference evidence="3" key="3">
    <citation type="submission" date="2025-04" db="UniProtKB">
        <authorList>
            <consortium name="RefSeq"/>
        </authorList>
    </citation>
    <scope>IDENTIFICATION</scope>
    <source>
        <strain evidence="3">CBS 304.34</strain>
    </source>
</reference>
<accession>A0A6A6XZ93</accession>
<evidence type="ECO:0000313" key="2">
    <source>
        <dbReference type="Proteomes" id="UP000504636"/>
    </source>
</evidence>
<sequence length="56" mass="6708">MKVHINRNVEVRIDKWWKPQRLNALRRVLQGGFPTQYDENEAVSRILPFTMAKTRV</sequence>
<dbReference type="GeneID" id="54454293"/>
<dbReference type="AlphaFoldDB" id="A0A6A6XZ93"/>
<protein>
    <submittedName>
        <fullName evidence="1 3">Uncharacterized protein</fullName>
    </submittedName>
</protein>
<name>A0A6A6XZ93_9PEZI</name>
<evidence type="ECO:0000313" key="3">
    <source>
        <dbReference type="RefSeq" id="XP_033568694.1"/>
    </source>
</evidence>
<reference evidence="1 3" key="1">
    <citation type="journal article" date="2020" name="Stud. Mycol.">
        <title>101 Dothideomycetes genomes: a test case for predicting lifestyles and emergence of pathogens.</title>
        <authorList>
            <person name="Haridas S."/>
            <person name="Albert R."/>
            <person name="Binder M."/>
            <person name="Bloem J."/>
            <person name="Labutti K."/>
            <person name="Salamov A."/>
            <person name="Andreopoulos B."/>
            <person name="Baker S."/>
            <person name="Barry K."/>
            <person name="Bills G."/>
            <person name="Bluhm B."/>
            <person name="Cannon C."/>
            <person name="Castanera R."/>
            <person name="Culley D."/>
            <person name="Daum C."/>
            <person name="Ezra D."/>
            <person name="Gonzalez J."/>
            <person name="Henrissat B."/>
            <person name="Kuo A."/>
            <person name="Liang C."/>
            <person name="Lipzen A."/>
            <person name="Lutzoni F."/>
            <person name="Magnuson J."/>
            <person name="Mondo S."/>
            <person name="Nolan M."/>
            <person name="Ohm R."/>
            <person name="Pangilinan J."/>
            <person name="Park H.-J."/>
            <person name="Ramirez L."/>
            <person name="Alfaro M."/>
            <person name="Sun H."/>
            <person name="Tritt A."/>
            <person name="Yoshinaga Y."/>
            <person name="Zwiers L.-H."/>
            <person name="Turgeon B."/>
            <person name="Goodwin S."/>
            <person name="Spatafora J."/>
            <person name="Crous P."/>
            <person name="Grigoriev I."/>
        </authorList>
    </citation>
    <scope>NUCLEOTIDE SEQUENCE</scope>
    <source>
        <strain evidence="1 3">CBS 304.34</strain>
    </source>
</reference>
<reference evidence="3" key="2">
    <citation type="submission" date="2020-04" db="EMBL/GenBank/DDBJ databases">
        <authorList>
            <consortium name="NCBI Genome Project"/>
        </authorList>
    </citation>
    <scope>NUCLEOTIDE SEQUENCE</scope>
    <source>
        <strain evidence="3">CBS 304.34</strain>
    </source>
</reference>
<dbReference type="EMBL" id="MU003728">
    <property type="protein sequence ID" value="KAF2801730.1"/>
    <property type="molecule type" value="Genomic_DNA"/>
</dbReference>
<dbReference type="OrthoDB" id="18978at2759"/>
<proteinExistence type="predicted"/>
<gene>
    <name evidence="1 3" type="ORF">BDZ99DRAFT_216480</name>
</gene>
<evidence type="ECO:0000313" key="1">
    <source>
        <dbReference type="EMBL" id="KAF2801730.1"/>
    </source>
</evidence>
<keyword evidence="2" id="KW-1185">Reference proteome</keyword>
<dbReference type="RefSeq" id="XP_033568694.1">
    <property type="nucleotide sequence ID" value="XM_033713400.1"/>
</dbReference>